<reference evidence="4 6" key="1">
    <citation type="journal article" date="2019" name="Microbiol. Resour. Announc.">
        <title>The Genome Sequence of the Halobacterium salinarum Type Strain Is Closely Related to That of Laboratory Strains NRC-1 and R1.</title>
        <authorList>
            <person name="Pfeiffer F."/>
            <person name="Marchfelder A."/>
            <person name="Habermann B."/>
            <person name="Dyall-Smith M.L."/>
        </authorList>
    </citation>
    <scope>NUCLEOTIDE SEQUENCE [LARGE SCALE GENOMIC DNA]</scope>
    <source>
        <strain evidence="4">91-R6</strain>
        <strain evidence="6">ATCC 33171 / DSM 3754 / JCM 8978 / NBRC 102687 / NCIMB 764 / 91-R6</strain>
        <plasmid evidence="6">phsal1</plasmid>
    </source>
</reference>
<dbReference type="Proteomes" id="UP000296216">
    <property type="component" value="Plasmid pHSAL1"/>
</dbReference>
<dbReference type="Gene3D" id="3.30.1330.10">
    <property type="entry name" value="PurM-like, N-terminal domain"/>
    <property type="match status" value="1"/>
</dbReference>
<dbReference type="PANTHER" id="PTHR30303:SF4">
    <property type="entry name" value="HYDROGENASE EXPRESSION_FORMATION PROTEIN HYPE"/>
    <property type="match status" value="1"/>
</dbReference>
<evidence type="ECO:0000313" key="7">
    <source>
        <dbReference type="Proteomes" id="UP000323075"/>
    </source>
</evidence>
<dbReference type="InterPro" id="IPR010918">
    <property type="entry name" value="PurM-like_C_dom"/>
</dbReference>
<dbReference type="CDD" id="cd06061">
    <property type="entry name" value="PurM-like1"/>
    <property type="match status" value="1"/>
</dbReference>
<dbReference type="AlphaFoldDB" id="A0A4D6GZ93"/>
<dbReference type="GeneID" id="68695239"/>
<protein>
    <submittedName>
        <fullName evidence="5">Hydrogenase maturation factor</fullName>
    </submittedName>
    <submittedName>
        <fullName evidence="4">HypE family protein</fullName>
    </submittedName>
</protein>
<name>A0A4D6GZ93_HALS9</name>
<dbReference type="Pfam" id="PF02769">
    <property type="entry name" value="AIRS_C"/>
    <property type="match status" value="1"/>
</dbReference>
<dbReference type="SUPFAM" id="SSF56042">
    <property type="entry name" value="PurM C-terminal domain-like"/>
    <property type="match status" value="1"/>
</dbReference>
<evidence type="ECO:0000313" key="5">
    <source>
        <dbReference type="EMBL" id="TYO75398.1"/>
    </source>
</evidence>
<evidence type="ECO:0000259" key="2">
    <source>
        <dbReference type="Pfam" id="PF00586"/>
    </source>
</evidence>
<feature type="domain" description="PurM-like C-terminal" evidence="3">
    <location>
        <begin position="158"/>
        <end position="311"/>
    </location>
</feature>
<dbReference type="Proteomes" id="UP000323075">
    <property type="component" value="Unassembled WGS sequence"/>
</dbReference>
<dbReference type="InterPro" id="IPR036676">
    <property type="entry name" value="PurM-like_C_sf"/>
</dbReference>
<dbReference type="InterPro" id="IPR016188">
    <property type="entry name" value="PurM-like_N"/>
</dbReference>
<feature type="domain" description="PurM-like N-terminal" evidence="2">
    <location>
        <begin position="37"/>
        <end position="141"/>
    </location>
</feature>
<evidence type="ECO:0000259" key="3">
    <source>
        <dbReference type="Pfam" id="PF02769"/>
    </source>
</evidence>
<gene>
    <name evidence="4" type="primary">hypE1</name>
    <name evidence="5" type="ORF">APQ99_02040</name>
    <name evidence="4" type="ORF">HBSAL_12430</name>
</gene>
<evidence type="ECO:0000256" key="1">
    <source>
        <dbReference type="ARBA" id="ARBA00006243"/>
    </source>
</evidence>
<dbReference type="EMBL" id="CP038632">
    <property type="protein sequence ID" value="QCC46062.1"/>
    <property type="molecule type" value="Genomic_DNA"/>
</dbReference>
<dbReference type="GO" id="GO:0051604">
    <property type="term" value="P:protein maturation"/>
    <property type="evidence" value="ECO:0007669"/>
    <property type="project" value="TreeGrafter"/>
</dbReference>
<dbReference type="Pfam" id="PF00586">
    <property type="entry name" value="AIRS"/>
    <property type="match status" value="1"/>
</dbReference>
<geneLocation type="plasmid" evidence="4">
    <name>pHSAL1</name>
</geneLocation>
<evidence type="ECO:0000313" key="6">
    <source>
        <dbReference type="Proteomes" id="UP000296216"/>
    </source>
</evidence>
<comment type="similarity">
    <text evidence="1">Belongs to the HypE family.</text>
</comment>
<organism evidence="4 6">
    <name type="scientific">Halobacterium salinarum (strain ATCC 33171 / DSM 3754 / JCM 8978 / NBRC 102687 / NCIMB 764 / 91-R6)</name>
    <dbReference type="NCBI Taxonomy" id="2597657"/>
    <lineage>
        <taxon>Archaea</taxon>
        <taxon>Methanobacteriati</taxon>
        <taxon>Methanobacteriota</taxon>
        <taxon>Stenosarchaea group</taxon>
        <taxon>Halobacteria</taxon>
        <taxon>Halobacteriales</taxon>
        <taxon>Halobacteriaceae</taxon>
        <taxon>Halobacterium</taxon>
    </lineage>
</organism>
<evidence type="ECO:0000313" key="4">
    <source>
        <dbReference type="EMBL" id="QCC46062.1"/>
    </source>
</evidence>
<dbReference type="RefSeq" id="WP_012289639.1">
    <property type="nucleotide sequence ID" value="NZ_VRYN01000006.1"/>
</dbReference>
<dbReference type="PANTHER" id="PTHR30303">
    <property type="entry name" value="HYDROGENASE ISOENZYMES FORMATION PROTEIN HYPE"/>
    <property type="match status" value="1"/>
</dbReference>
<dbReference type="InterPro" id="IPR036921">
    <property type="entry name" value="PurM-like_N_sf"/>
</dbReference>
<sequence length="340" mass="34278">MTSQIGKIDAEFFAQHLSPNLGADDDAVTVGPQYGVDFGVLSIGGQRLVVSADPVSVNPGVGIERAGRLALHSVLSDVAVSGVPPSFLSITLVLPASARDDTIAALWDAMATECERLGVSVVTGHTARQDVSFPWIGGATAMGVGDPAEIVRPDGATAGDTVLMTHSPGAEVAGLFAALFGDHLDVADDTVERADARLEDTTVVGDACAAASAPVTAMHDATECGIQGALVELATAAGVSISVSSDAVPVPEDVSAVCADLGLDPWQVSSRGTLLVTVPEAHADTAMAALDARNTPVAAIGTVSEGSGVTVDGTQVVHPGSDPAWTVFSALQRDAAARSP</sequence>
<dbReference type="PIRSF" id="PIRSF005644">
    <property type="entry name" value="Hdrgns_mtr_HypE"/>
    <property type="match status" value="1"/>
</dbReference>
<reference evidence="4" key="3">
    <citation type="journal article" name="MicrobiologyOpen">
        <title>Whole-genome comparison between the type strain of Halobacterium salinarum (DSM 3754(T)) and the laboratory strains R1 and NRC-1.</title>
        <authorList>
            <person name="Pfeiffer F."/>
            <person name="Losensky G."/>
            <person name="Marchfelder A."/>
            <person name="Habermann B."/>
            <person name="Dyall-Smith M."/>
        </authorList>
    </citation>
    <scope>NUCLEOTIDE SEQUENCE</scope>
    <source>
        <strain evidence="4">91-R6</strain>
    </source>
</reference>
<proteinExistence type="inferred from homology"/>
<geneLocation type="plasmid" evidence="6">
    <name>phsal1</name>
</geneLocation>
<dbReference type="InterPro" id="IPR011854">
    <property type="entry name" value="HypE"/>
</dbReference>
<accession>A0A4D6GZ93</accession>
<dbReference type="SUPFAM" id="SSF55326">
    <property type="entry name" value="PurM N-terminal domain-like"/>
    <property type="match status" value="1"/>
</dbReference>
<reference evidence="5 7" key="2">
    <citation type="submission" date="2019-07" db="EMBL/GenBank/DDBJ databases">
        <title>Genomic Encyclopedia of Archaeal and Bacterial Type Strains, Phase II (KMG-II): from individual species to whole genera.</title>
        <authorList>
            <person name="Goeker M."/>
        </authorList>
    </citation>
    <scope>NUCLEOTIDE SEQUENCE [LARGE SCALE GENOMIC DNA]</scope>
    <source>
        <strain evidence="5 7">DSM 3754</strain>
    </source>
</reference>
<dbReference type="Gene3D" id="3.90.650.10">
    <property type="entry name" value="PurM-like C-terminal domain"/>
    <property type="match status" value="1"/>
</dbReference>
<keyword evidence="4" id="KW-0614">Plasmid</keyword>
<dbReference type="EMBL" id="VRYN01000006">
    <property type="protein sequence ID" value="TYO75398.1"/>
    <property type="molecule type" value="Genomic_DNA"/>
</dbReference>